<dbReference type="Pfam" id="PF10250">
    <property type="entry name" value="O-FucT"/>
    <property type="match status" value="1"/>
</dbReference>
<keyword evidence="8" id="KW-0256">Endoplasmic reticulum</keyword>
<evidence type="ECO:0000313" key="18">
    <source>
        <dbReference type="EMBL" id="VDI10072.1"/>
    </source>
</evidence>
<evidence type="ECO:0000256" key="11">
    <source>
        <dbReference type="ARBA" id="ARBA00023180"/>
    </source>
</evidence>
<keyword evidence="13" id="KW-0119">Carbohydrate metabolism</keyword>
<dbReference type="UniPathway" id="UPA00378"/>
<evidence type="ECO:0000313" key="19">
    <source>
        <dbReference type="Proteomes" id="UP000596742"/>
    </source>
</evidence>
<dbReference type="GO" id="GO:0046922">
    <property type="term" value="F:peptide-O-fucosyltransferase activity"/>
    <property type="evidence" value="ECO:0007669"/>
    <property type="project" value="UniProtKB-EC"/>
</dbReference>
<dbReference type="EC" id="2.4.1.221" evidence="4"/>
<evidence type="ECO:0000256" key="14">
    <source>
        <dbReference type="ARBA" id="ARBA00033080"/>
    </source>
</evidence>
<keyword evidence="10" id="KW-1015">Disulfide bond</keyword>
<keyword evidence="17" id="KW-0732">Signal</keyword>
<dbReference type="GO" id="GO:0005783">
    <property type="term" value="C:endoplasmic reticulum"/>
    <property type="evidence" value="ECO:0007669"/>
    <property type="project" value="UniProtKB-SubCell"/>
</dbReference>
<comment type="caution">
    <text evidence="18">The sequence shown here is derived from an EMBL/GenBank/DDBJ whole genome shotgun (WGS) entry which is preliminary data.</text>
</comment>
<sequence length="350" mass="40411">MALWIWIVTLLFVTGIIATYEWDENGYVFFCLCMGRFGNQADHFLGGLSFTKSVNRTLVLPAFRTYKNIPFDEWFKVEPLEEYHKVILAEDFMAELAPEHWPVGERTGFCYAPRGGTCEMKNGNPFTNFWDEYGVDFDEIHPLQAYYADTQNFMDLYPPDKYPVLALRGAPAAFPVAEKDVPLQKYIQWSDKIQDEIDHHIHKLFNDDPYVGIHLRNGADWERACEHAKDQMRYMASPQCLGYKNYEKLPANLCYPSTTEVLRLTKKVVEETKVKHLFIATDQKNLMNELKGVLGSEINIVHLDPHLPIIDIGILQKSEHFIGNCVSSFTSSVTRDRLVKEKPTSFWGYS</sequence>
<comment type="similarity">
    <text evidence="3">Belongs to the glycosyltransferase 65 family.</text>
</comment>
<evidence type="ECO:0000256" key="3">
    <source>
        <dbReference type="ARBA" id="ARBA00010626"/>
    </source>
</evidence>
<evidence type="ECO:0000256" key="7">
    <source>
        <dbReference type="ARBA" id="ARBA00022679"/>
    </source>
</evidence>
<evidence type="ECO:0000256" key="13">
    <source>
        <dbReference type="ARBA" id="ARBA00023277"/>
    </source>
</evidence>
<dbReference type="AlphaFoldDB" id="A0A8B6CVY9"/>
<evidence type="ECO:0000256" key="6">
    <source>
        <dbReference type="ARBA" id="ARBA00022676"/>
    </source>
</evidence>
<organism evidence="18 19">
    <name type="scientific">Mytilus galloprovincialis</name>
    <name type="common">Mediterranean mussel</name>
    <dbReference type="NCBI Taxonomy" id="29158"/>
    <lineage>
        <taxon>Eukaryota</taxon>
        <taxon>Metazoa</taxon>
        <taxon>Spiralia</taxon>
        <taxon>Lophotrochozoa</taxon>
        <taxon>Mollusca</taxon>
        <taxon>Bivalvia</taxon>
        <taxon>Autobranchia</taxon>
        <taxon>Pteriomorphia</taxon>
        <taxon>Mytilida</taxon>
        <taxon>Mytiloidea</taxon>
        <taxon>Mytilidae</taxon>
        <taxon>Mytilinae</taxon>
        <taxon>Mytilus</taxon>
    </lineage>
</organism>
<evidence type="ECO:0000256" key="1">
    <source>
        <dbReference type="ARBA" id="ARBA00004240"/>
    </source>
</evidence>
<keyword evidence="7 18" id="KW-0808">Transferase</keyword>
<evidence type="ECO:0000256" key="17">
    <source>
        <dbReference type="SAM" id="SignalP"/>
    </source>
</evidence>
<evidence type="ECO:0000256" key="8">
    <source>
        <dbReference type="ARBA" id="ARBA00022824"/>
    </source>
</evidence>
<dbReference type="GO" id="GO:0008593">
    <property type="term" value="P:regulation of Notch signaling pathway"/>
    <property type="evidence" value="ECO:0007669"/>
    <property type="project" value="TreeGrafter"/>
</dbReference>
<keyword evidence="19" id="KW-1185">Reference proteome</keyword>
<keyword evidence="11" id="KW-0325">Glycoprotein</keyword>
<feature type="signal peptide" evidence="17">
    <location>
        <begin position="1"/>
        <end position="18"/>
    </location>
</feature>
<keyword evidence="6 18" id="KW-0328">Glycosyltransferase</keyword>
<dbReference type="PANTHER" id="PTHR21420">
    <property type="entry name" value="GDP-FUCOSE PROTEIN O-FUCOSYLTRANSFERASE 1"/>
    <property type="match status" value="1"/>
</dbReference>
<protein>
    <recommendedName>
        <fullName evidence="5">GDP-fucose protein O-fucosyltransferase 1</fullName>
        <ecNumber evidence="4">2.4.1.221</ecNumber>
    </recommendedName>
    <alternativeName>
        <fullName evidence="14">Peptide-O-fucosyltransferase 1</fullName>
    </alternativeName>
</protein>
<reference evidence="18" key="1">
    <citation type="submission" date="2018-11" db="EMBL/GenBank/DDBJ databases">
        <authorList>
            <person name="Alioto T."/>
            <person name="Alioto T."/>
        </authorList>
    </citation>
    <scope>NUCLEOTIDE SEQUENCE</scope>
</reference>
<keyword evidence="9" id="KW-0914">Notch signaling pathway</keyword>
<evidence type="ECO:0000256" key="16">
    <source>
        <dbReference type="ARBA" id="ARBA00048647"/>
    </source>
</evidence>
<dbReference type="InterPro" id="IPR019378">
    <property type="entry name" value="GDP-Fuc_O-FucTrfase"/>
</dbReference>
<evidence type="ECO:0000256" key="15">
    <source>
        <dbReference type="ARBA" id="ARBA00047273"/>
    </source>
</evidence>
<comment type="catalytic activity">
    <reaction evidence="16">
        <text>L-seryl-[protein] + GDP-beta-L-fucose = 3-O-(alpha-L-fucosyl)-L-seryl-[protein] + GDP + H(+)</text>
        <dbReference type="Rhea" id="RHEA:63644"/>
        <dbReference type="Rhea" id="RHEA-COMP:9863"/>
        <dbReference type="Rhea" id="RHEA-COMP:17914"/>
        <dbReference type="ChEBI" id="CHEBI:15378"/>
        <dbReference type="ChEBI" id="CHEBI:29999"/>
        <dbReference type="ChEBI" id="CHEBI:57273"/>
        <dbReference type="ChEBI" id="CHEBI:58189"/>
        <dbReference type="ChEBI" id="CHEBI:189632"/>
        <dbReference type="EC" id="2.4.1.221"/>
    </reaction>
    <physiologicalReaction direction="left-to-right" evidence="16">
        <dbReference type="Rhea" id="RHEA:63645"/>
    </physiologicalReaction>
</comment>
<evidence type="ECO:0000256" key="9">
    <source>
        <dbReference type="ARBA" id="ARBA00022976"/>
    </source>
</evidence>
<gene>
    <name evidence="18" type="ORF">MGAL_10B009096</name>
</gene>
<evidence type="ECO:0000256" key="5">
    <source>
        <dbReference type="ARBA" id="ARBA00021745"/>
    </source>
</evidence>
<dbReference type="GO" id="GO:0006004">
    <property type="term" value="P:fucose metabolic process"/>
    <property type="evidence" value="ECO:0007669"/>
    <property type="project" value="UniProtKB-KW"/>
</dbReference>
<proteinExistence type="inferred from homology"/>
<dbReference type="GO" id="GO:0007219">
    <property type="term" value="P:Notch signaling pathway"/>
    <property type="evidence" value="ECO:0007669"/>
    <property type="project" value="UniProtKB-KW"/>
</dbReference>
<dbReference type="CDD" id="cd11302">
    <property type="entry name" value="O-FucT-1"/>
    <property type="match status" value="1"/>
</dbReference>
<dbReference type="OrthoDB" id="10050276at2759"/>
<evidence type="ECO:0000256" key="4">
    <source>
        <dbReference type="ARBA" id="ARBA00012196"/>
    </source>
</evidence>
<feature type="chain" id="PRO_5032738244" description="GDP-fucose protein O-fucosyltransferase 1" evidence="17">
    <location>
        <begin position="19"/>
        <end position="350"/>
    </location>
</feature>
<evidence type="ECO:0000256" key="12">
    <source>
        <dbReference type="ARBA" id="ARBA00023253"/>
    </source>
</evidence>
<evidence type="ECO:0000256" key="10">
    <source>
        <dbReference type="ARBA" id="ARBA00023157"/>
    </source>
</evidence>
<keyword evidence="12" id="KW-0294">Fucose metabolism</keyword>
<comment type="pathway">
    <text evidence="2">Protein modification; protein glycosylation.</text>
</comment>
<name>A0A8B6CVY9_MYTGA</name>
<dbReference type="EMBL" id="UYJE01002363">
    <property type="protein sequence ID" value="VDI10072.1"/>
    <property type="molecule type" value="Genomic_DNA"/>
</dbReference>
<dbReference type="Gene3D" id="3.40.50.11350">
    <property type="match status" value="1"/>
</dbReference>
<accession>A0A8B6CVY9</accession>
<dbReference type="Proteomes" id="UP000596742">
    <property type="component" value="Unassembled WGS sequence"/>
</dbReference>
<dbReference type="InterPro" id="IPR039922">
    <property type="entry name" value="POFUT1"/>
</dbReference>
<comment type="catalytic activity">
    <reaction evidence="15">
        <text>L-threonyl-[protein] + GDP-beta-L-fucose = 3-O-(alpha-L-fucosyl)-L-threonyl-[protein] + GDP + H(+)</text>
        <dbReference type="Rhea" id="RHEA:70491"/>
        <dbReference type="Rhea" id="RHEA-COMP:11060"/>
        <dbReference type="Rhea" id="RHEA-COMP:17915"/>
        <dbReference type="ChEBI" id="CHEBI:15378"/>
        <dbReference type="ChEBI" id="CHEBI:30013"/>
        <dbReference type="ChEBI" id="CHEBI:57273"/>
        <dbReference type="ChEBI" id="CHEBI:58189"/>
        <dbReference type="ChEBI" id="CHEBI:189631"/>
        <dbReference type="EC" id="2.4.1.221"/>
    </reaction>
    <physiologicalReaction direction="left-to-right" evidence="15">
        <dbReference type="Rhea" id="RHEA:70492"/>
    </physiologicalReaction>
</comment>
<dbReference type="Gene3D" id="3.40.50.11340">
    <property type="match status" value="1"/>
</dbReference>
<comment type="subcellular location">
    <subcellularLocation>
        <location evidence="1">Endoplasmic reticulum</location>
    </subcellularLocation>
</comment>
<dbReference type="PANTHER" id="PTHR21420:SF9">
    <property type="entry name" value="GDP-FUCOSE PROTEIN O-FUCOSYLTRANSFERASE 1"/>
    <property type="match status" value="1"/>
</dbReference>
<evidence type="ECO:0000256" key="2">
    <source>
        <dbReference type="ARBA" id="ARBA00004922"/>
    </source>
</evidence>